<name>A0A398CQY6_9BACL</name>
<dbReference type="RefSeq" id="WP_119148155.1">
    <property type="nucleotide sequence ID" value="NZ_QXJM01000025.1"/>
</dbReference>
<dbReference type="EMBL" id="QXJM01000025">
    <property type="protein sequence ID" value="RIE04570.1"/>
    <property type="molecule type" value="Genomic_DNA"/>
</dbReference>
<sequence>MKIIISRLIAVLLLVIPGIAAAYGFLLMKDAIFDYFADMGNVDLPNPDFAWATFVIGFIVFLIGVGFIGGWIFYRDRKHNYLSSRFRPKRPDPLGPAAAPNRLSPSQRKLSDAMKAGELSFVIRQGCLP</sequence>
<accession>A0A398CQY6</accession>
<proteinExistence type="predicted"/>
<dbReference type="InterPro" id="IPR020138">
    <property type="entry name" value="Uncharacterised_YqzF"/>
</dbReference>
<protein>
    <submittedName>
        <fullName evidence="2">DUF2627 domain-containing protein</fullName>
    </submittedName>
</protein>
<evidence type="ECO:0000256" key="1">
    <source>
        <dbReference type="SAM" id="Phobius"/>
    </source>
</evidence>
<keyword evidence="1" id="KW-0472">Membrane</keyword>
<dbReference type="Pfam" id="PF11118">
    <property type="entry name" value="DUF2627"/>
    <property type="match status" value="1"/>
</dbReference>
<dbReference type="AlphaFoldDB" id="A0A398CQY6"/>
<evidence type="ECO:0000313" key="2">
    <source>
        <dbReference type="EMBL" id="RIE04570.1"/>
    </source>
</evidence>
<gene>
    <name evidence="2" type="ORF">D3H35_05645</name>
</gene>
<dbReference type="OrthoDB" id="2989757at2"/>
<keyword evidence="3" id="KW-1185">Reference proteome</keyword>
<comment type="caution">
    <text evidence="2">The sequence shown here is derived from an EMBL/GenBank/DDBJ whole genome shotgun (WGS) entry which is preliminary data.</text>
</comment>
<dbReference type="Proteomes" id="UP000266340">
    <property type="component" value="Unassembled WGS sequence"/>
</dbReference>
<reference evidence="2 3" key="1">
    <citation type="submission" date="2018-09" db="EMBL/GenBank/DDBJ databases">
        <title>Cohnella cavernae sp. nov., isolated from a karst cave.</title>
        <authorList>
            <person name="Zhu H."/>
        </authorList>
    </citation>
    <scope>NUCLEOTIDE SEQUENCE [LARGE SCALE GENOMIC DNA]</scope>
    <source>
        <strain evidence="2 3">K2E09-144</strain>
    </source>
</reference>
<keyword evidence="1" id="KW-0812">Transmembrane</keyword>
<organism evidence="2 3">
    <name type="scientific">Cohnella faecalis</name>
    <dbReference type="NCBI Taxonomy" id="2315694"/>
    <lineage>
        <taxon>Bacteria</taxon>
        <taxon>Bacillati</taxon>
        <taxon>Bacillota</taxon>
        <taxon>Bacilli</taxon>
        <taxon>Bacillales</taxon>
        <taxon>Paenibacillaceae</taxon>
        <taxon>Cohnella</taxon>
    </lineage>
</organism>
<keyword evidence="1" id="KW-1133">Transmembrane helix</keyword>
<evidence type="ECO:0000313" key="3">
    <source>
        <dbReference type="Proteomes" id="UP000266340"/>
    </source>
</evidence>
<feature type="transmembrane region" description="Helical" evidence="1">
    <location>
        <begin position="49"/>
        <end position="74"/>
    </location>
</feature>